<dbReference type="Proteomes" id="UP000031737">
    <property type="component" value="Unassembled WGS sequence"/>
</dbReference>
<feature type="region of interest" description="Disordered" evidence="5">
    <location>
        <begin position="64"/>
        <end position="101"/>
    </location>
</feature>
<evidence type="ECO:0000313" key="7">
    <source>
        <dbReference type="EMBL" id="ESL07931.1"/>
    </source>
</evidence>
<feature type="transmembrane region" description="Helical" evidence="6">
    <location>
        <begin position="165"/>
        <end position="189"/>
    </location>
</feature>
<evidence type="ECO:0000256" key="6">
    <source>
        <dbReference type="SAM" id="Phobius"/>
    </source>
</evidence>
<evidence type="ECO:0000256" key="4">
    <source>
        <dbReference type="ARBA" id="ARBA00023136"/>
    </source>
</evidence>
<organism evidence="7 8">
    <name type="scientific">Trypanosoma rangeli SC58</name>
    <dbReference type="NCBI Taxonomy" id="429131"/>
    <lineage>
        <taxon>Eukaryota</taxon>
        <taxon>Discoba</taxon>
        <taxon>Euglenozoa</taxon>
        <taxon>Kinetoplastea</taxon>
        <taxon>Metakinetoplastina</taxon>
        <taxon>Trypanosomatida</taxon>
        <taxon>Trypanosomatidae</taxon>
        <taxon>Trypanosoma</taxon>
        <taxon>Herpetosoma</taxon>
    </lineage>
</organism>
<protein>
    <recommendedName>
        <fullName evidence="9">Peptidase S54 rhomboid domain-containing protein</fullName>
    </recommendedName>
</protein>
<keyword evidence="8" id="KW-1185">Reference proteome</keyword>
<comment type="caution">
    <text evidence="7">The sequence shown here is derived from an EMBL/GenBank/DDBJ whole genome shotgun (WGS) entry which is preliminary data.</text>
</comment>
<dbReference type="OrthoDB" id="238351at2759"/>
<evidence type="ECO:0000256" key="3">
    <source>
        <dbReference type="ARBA" id="ARBA00022989"/>
    </source>
</evidence>
<comment type="subcellular location">
    <subcellularLocation>
        <location evidence="1">Membrane</location>
        <topology evidence="1">Multi-pass membrane protein</topology>
    </subcellularLocation>
</comment>
<dbReference type="EMBL" id="AUPL01004375">
    <property type="protein sequence ID" value="ESL07931.1"/>
    <property type="molecule type" value="Genomic_DNA"/>
</dbReference>
<feature type="transmembrane region" description="Helical" evidence="6">
    <location>
        <begin position="201"/>
        <end position="219"/>
    </location>
</feature>
<dbReference type="GO" id="GO:0016020">
    <property type="term" value="C:membrane"/>
    <property type="evidence" value="ECO:0007669"/>
    <property type="project" value="UniProtKB-SubCell"/>
</dbReference>
<keyword evidence="4 6" id="KW-0472">Membrane</keyword>
<dbReference type="VEuPathDB" id="TriTrypDB:TRSC58_04375"/>
<evidence type="ECO:0000256" key="1">
    <source>
        <dbReference type="ARBA" id="ARBA00004141"/>
    </source>
</evidence>
<evidence type="ECO:0000313" key="8">
    <source>
        <dbReference type="Proteomes" id="UP000031737"/>
    </source>
</evidence>
<dbReference type="InterPro" id="IPR035952">
    <property type="entry name" value="Rhomboid-like_sf"/>
</dbReference>
<proteinExistence type="predicted"/>
<dbReference type="SUPFAM" id="SSF144091">
    <property type="entry name" value="Rhomboid-like"/>
    <property type="match status" value="1"/>
</dbReference>
<keyword evidence="2 6" id="KW-0812">Transmembrane</keyword>
<reference evidence="7 8" key="1">
    <citation type="submission" date="2013-07" db="EMBL/GenBank/DDBJ databases">
        <authorList>
            <person name="Stoco P.H."/>
            <person name="Wagner G."/>
            <person name="Gerber A."/>
            <person name="Zaha A."/>
            <person name="Thompson C."/>
            <person name="Bartholomeu D.C."/>
            <person name="Luckemeyer D.D."/>
            <person name="Bahia D."/>
            <person name="Loreto E."/>
            <person name="Prestes E.B."/>
            <person name="Lima F.M."/>
            <person name="Rodrigues-Luiz G."/>
            <person name="Vallejo G.A."/>
            <person name="Filho J.F."/>
            <person name="Monteiro K.M."/>
            <person name="Tyler K.M."/>
            <person name="de Almeida L.G."/>
            <person name="Ortiz M.F."/>
            <person name="Siervo M.A."/>
            <person name="de Moraes M.H."/>
            <person name="Cunha O.L."/>
            <person name="Mendonca-Neto R."/>
            <person name="Silva R."/>
            <person name="Teixeira S.M."/>
            <person name="Murta S.M."/>
            <person name="Sincero T.C."/>
            <person name="Mendes T.A."/>
            <person name="Urmenyi T.P."/>
            <person name="Silva V.G."/>
            <person name="da Rocha W.D."/>
            <person name="Andersson B."/>
            <person name="Romanha A.J."/>
            <person name="Steindel M."/>
            <person name="de Vasconcelos A.T."/>
            <person name="Grisard E.C."/>
        </authorList>
    </citation>
    <scope>NUCLEOTIDE SEQUENCE [LARGE SCALE GENOMIC DNA]</scope>
    <source>
        <strain evidence="7 8">SC58</strain>
    </source>
</reference>
<feature type="compositionally biased region" description="Basic and acidic residues" evidence="5">
    <location>
        <begin position="76"/>
        <end position="85"/>
    </location>
</feature>
<evidence type="ECO:0000256" key="2">
    <source>
        <dbReference type="ARBA" id="ARBA00022692"/>
    </source>
</evidence>
<evidence type="ECO:0008006" key="9">
    <source>
        <dbReference type="Google" id="ProtNLM"/>
    </source>
</evidence>
<keyword evidence="3 6" id="KW-1133">Transmembrane helix</keyword>
<name>A0A061J1B6_TRYRA</name>
<accession>A0A061J1B6</accession>
<gene>
    <name evidence="7" type="ORF">TRSC58_04375</name>
</gene>
<evidence type="ECO:0000256" key="5">
    <source>
        <dbReference type="SAM" id="MobiDB-lite"/>
    </source>
</evidence>
<sequence>MLRLRCTLGASFVTLQREALVRRHGRCSMRPVGYALLVPNRMLHQAAPLLSALATQRRWVRSRGDRAGEESSADGSKQEGTEHAKAKGAQGEGGEKTSKKTTGFRAHLEGLREDYVRFPDIYNSANALNFILFTVFCLCSTGSNVEEKWWLDNWGVDARFAPLAWGLHSLLMNNFLSMTFAMMLLHTMCHSVLPTLGSRGLTMYCAITAVASGFLMWAYNYTMDNTTEKQFGPWDIVAALFVMQYLHQGFSPVCILNSFNGWVRYACWVGAVCILYFDWQPTVAGTMVGLALCKGHPKFRVTGPVS</sequence>
<dbReference type="AlphaFoldDB" id="A0A061J1B6"/>